<dbReference type="InterPro" id="IPR001041">
    <property type="entry name" value="2Fe-2S_ferredoxin-type"/>
</dbReference>
<evidence type="ECO:0000256" key="10">
    <source>
        <dbReference type="ARBA" id="ARBA00023002"/>
    </source>
</evidence>
<keyword evidence="9 14" id="KW-0479">Metal-binding</keyword>
<keyword evidence="18" id="KW-1185">Reference proteome</keyword>
<proteinExistence type="inferred from homology"/>
<name>A0ABP0EXM6_9RICK</name>
<evidence type="ECO:0000259" key="15">
    <source>
        <dbReference type="PROSITE" id="PS51085"/>
    </source>
</evidence>
<dbReference type="PROSITE" id="PS00197">
    <property type="entry name" value="2FE2S_FER_1"/>
    <property type="match status" value="1"/>
</dbReference>
<evidence type="ECO:0000256" key="5">
    <source>
        <dbReference type="ARBA" id="ARBA00022131"/>
    </source>
</evidence>
<protein>
    <recommendedName>
        <fullName evidence="5 14">Succinate dehydrogenase iron-sulfur subunit</fullName>
        <ecNumber evidence="4 14">1.3.5.1</ecNumber>
    </recommendedName>
</protein>
<dbReference type="EMBL" id="CAWVOK010000034">
    <property type="protein sequence ID" value="CAK8163583.1"/>
    <property type="molecule type" value="Genomic_DNA"/>
</dbReference>
<keyword evidence="13 14" id="KW-0003">3Fe-4S</keyword>
<dbReference type="GO" id="GO:0008177">
    <property type="term" value="F:succinate dehydrogenase (quinone) activity"/>
    <property type="evidence" value="ECO:0007669"/>
    <property type="project" value="UniProtKB-EC"/>
</dbReference>
<dbReference type="PROSITE" id="PS00198">
    <property type="entry name" value="4FE4S_FER_1"/>
    <property type="match status" value="1"/>
</dbReference>
<comment type="caution">
    <text evidence="17">The sequence shown here is derived from an EMBL/GenBank/DDBJ whole genome shotgun (WGS) entry which is preliminary data.</text>
</comment>
<feature type="domain" description="4Fe-4S ferredoxin-type" evidence="16">
    <location>
        <begin position="162"/>
        <end position="192"/>
    </location>
</feature>
<dbReference type="PROSITE" id="PS51379">
    <property type="entry name" value="4FE4S_FER_2"/>
    <property type="match status" value="1"/>
</dbReference>
<evidence type="ECO:0000256" key="6">
    <source>
        <dbReference type="ARBA" id="ARBA00022485"/>
    </source>
</evidence>
<evidence type="ECO:0000256" key="2">
    <source>
        <dbReference type="ARBA" id="ARBA00009433"/>
    </source>
</evidence>
<evidence type="ECO:0000313" key="17">
    <source>
        <dbReference type="EMBL" id="CAK8163583.1"/>
    </source>
</evidence>
<accession>A0ABP0EXM6</accession>
<evidence type="ECO:0000256" key="4">
    <source>
        <dbReference type="ARBA" id="ARBA00012792"/>
    </source>
</evidence>
<dbReference type="NCBIfam" id="NF004616">
    <property type="entry name" value="PRK05950.1"/>
    <property type="match status" value="1"/>
</dbReference>
<dbReference type="InterPro" id="IPR050573">
    <property type="entry name" value="SDH/FRD_Iron-Sulfur"/>
</dbReference>
<comment type="subunit">
    <text evidence="3">Part of an enzyme complex containing four subunits: a flavoprotein, an iron-sulfur, cytochrome b-556, and a hydrophobic anchor protein.</text>
</comment>
<keyword evidence="8 14" id="KW-0001">2Fe-2S</keyword>
<dbReference type="InterPro" id="IPR004489">
    <property type="entry name" value="Succ_DH/fum_Rdtase_Fe-S"/>
</dbReference>
<dbReference type="Gene3D" id="3.10.20.30">
    <property type="match status" value="1"/>
</dbReference>
<comment type="cofactor">
    <cofactor evidence="14">
        <name>[4Fe-4S] cluster</name>
        <dbReference type="ChEBI" id="CHEBI:49883"/>
    </cofactor>
    <text evidence="14">Binds 1 [4Fe-4S] cluster.</text>
</comment>
<evidence type="ECO:0000256" key="1">
    <source>
        <dbReference type="ARBA" id="ARBA00004894"/>
    </source>
</evidence>
<dbReference type="SUPFAM" id="SSF46548">
    <property type="entry name" value="alpha-helical ferredoxin"/>
    <property type="match status" value="1"/>
</dbReference>
<evidence type="ECO:0000313" key="18">
    <source>
        <dbReference type="Proteomes" id="UP001314181"/>
    </source>
</evidence>
<dbReference type="EC" id="1.3.5.1" evidence="4 14"/>
<dbReference type="InterPro" id="IPR017900">
    <property type="entry name" value="4Fe4S_Fe_S_CS"/>
</dbReference>
<evidence type="ECO:0000256" key="13">
    <source>
        <dbReference type="ARBA" id="ARBA00023291"/>
    </source>
</evidence>
<dbReference type="InterPro" id="IPR012675">
    <property type="entry name" value="Beta-grasp_dom_sf"/>
</dbReference>
<reference evidence="17 18" key="1">
    <citation type="submission" date="2024-01" db="EMBL/GenBank/DDBJ databases">
        <authorList>
            <person name="Kunselman E."/>
        </authorList>
    </citation>
    <scope>NUCLEOTIDE SEQUENCE [LARGE SCALE GENOMIC DNA]</scope>
    <source>
        <strain evidence="17">2 abalone samples</strain>
    </source>
</reference>
<dbReference type="RefSeq" id="WP_338364932.1">
    <property type="nucleotide sequence ID" value="NZ_CAWVOK010000034.1"/>
</dbReference>
<evidence type="ECO:0000256" key="3">
    <source>
        <dbReference type="ARBA" id="ARBA00011294"/>
    </source>
</evidence>
<dbReference type="Pfam" id="PF13085">
    <property type="entry name" value="Fer2_3"/>
    <property type="match status" value="1"/>
</dbReference>
<evidence type="ECO:0000256" key="14">
    <source>
        <dbReference type="RuleBase" id="RU361237"/>
    </source>
</evidence>
<comment type="pathway">
    <text evidence="1">Carbohydrate metabolism; tricarboxylic acid cycle; fumarate from succinate (bacterial route): step 1/1.</text>
</comment>
<keyword evidence="11 14" id="KW-0408">Iron</keyword>
<dbReference type="InterPro" id="IPR009051">
    <property type="entry name" value="Helical_ferredxn"/>
</dbReference>
<dbReference type="Gene3D" id="1.10.1060.10">
    <property type="entry name" value="Alpha-helical ferredoxin"/>
    <property type="match status" value="1"/>
</dbReference>
<comment type="cofactor">
    <cofactor evidence="14">
        <name>[3Fe-4S] cluster</name>
        <dbReference type="ChEBI" id="CHEBI:21137"/>
    </cofactor>
    <text evidence="14">Binds 1 [3Fe-4S] cluster.</text>
</comment>
<organism evidence="17 18">
    <name type="scientific">Candidatus Xenohaliotis californiensis</name>
    <dbReference type="NCBI Taxonomy" id="84677"/>
    <lineage>
        <taxon>Bacteria</taxon>
        <taxon>Pseudomonadati</taxon>
        <taxon>Pseudomonadota</taxon>
        <taxon>Alphaproteobacteria</taxon>
        <taxon>Rickettsiales</taxon>
        <taxon>Anaplasmataceae</taxon>
        <taxon>Candidatus Xenohaliotis</taxon>
    </lineage>
</organism>
<evidence type="ECO:0000256" key="12">
    <source>
        <dbReference type="ARBA" id="ARBA00023014"/>
    </source>
</evidence>
<keyword evidence="10 17" id="KW-0560">Oxidoreductase</keyword>
<dbReference type="CDD" id="cd00207">
    <property type="entry name" value="fer2"/>
    <property type="match status" value="1"/>
</dbReference>
<keyword evidence="12 14" id="KW-0411">Iron-sulfur</keyword>
<comment type="similarity">
    <text evidence="2 14">Belongs to the succinate dehydrogenase/fumarate reductase iron-sulfur protein family.</text>
</comment>
<dbReference type="InterPro" id="IPR006058">
    <property type="entry name" value="2Fe2S_fd_BS"/>
</dbReference>
<dbReference type="InterPro" id="IPR036010">
    <property type="entry name" value="2Fe-2S_ferredoxin-like_sf"/>
</dbReference>
<evidence type="ECO:0000259" key="16">
    <source>
        <dbReference type="PROSITE" id="PS51379"/>
    </source>
</evidence>
<dbReference type="PANTHER" id="PTHR11921:SF29">
    <property type="entry name" value="SUCCINATE DEHYDROGENASE [UBIQUINONE] IRON-SULFUR SUBUNIT, MITOCHONDRIAL"/>
    <property type="match status" value="1"/>
</dbReference>
<comment type="catalytic activity">
    <reaction evidence="14">
        <text>a quinone + succinate = fumarate + a quinol</text>
        <dbReference type="Rhea" id="RHEA:40523"/>
        <dbReference type="ChEBI" id="CHEBI:24646"/>
        <dbReference type="ChEBI" id="CHEBI:29806"/>
        <dbReference type="ChEBI" id="CHEBI:30031"/>
        <dbReference type="ChEBI" id="CHEBI:132124"/>
        <dbReference type="EC" id="1.3.5.1"/>
    </reaction>
</comment>
<keyword evidence="6 14" id="KW-0004">4Fe-4S</keyword>
<dbReference type="SUPFAM" id="SSF54292">
    <property type="entry name" value="2Fe-2S ferredoxin-like"/>
    <property type="match status" value="1"/>
</dbReference>
<dbReference type="InterPro" id="IPR017896">
    <property type="entry name" value="4Fe4S_Fe-S-bd"/>
</dbReference>
<evidence type="ECO:0000256" key="9">
    <source>
        <dbReference type="ARBA" id="ARBA00022723"/>
    </source>
</evidence>
<comment type="cofactor">
    <cofactor evidence="14">
        <name>[2Fe-2S] cluster</name>
        <dbReference type="ChEBI" id="CHEBI:190135"/>
    </cofactor>
    <text evidence="14">Binds 1 [2Fe-2S] cluster.</text>
</comment>
<dbReference type="Pfam" id="PF13534">
    <property type="entry name" value="Fer4_17"/>
    <property type="match status" value="1"/>
</dbReference>
<dbReference type="PANTHER" id="PTHR11921">
    <property type="entry name" value="SUCCINATE DEHYDROGENASE IRON-SULFUR PROTEIN"/>
    <property type="match status" value="1"/>
</dbReference>
<evidence type="ECO:0000256" key="8">
    <source>
        <dbReference type="ARBA" id="ARBA00022714"/>
    </source>
</evidence>
<keyword evidence="7" id="KW-0816">Tricarboxylic acid cycle</keyword>
<dbReference type="InterPro" id="IPR025192">
    <property type="entry name" value="Succ_DH/fum_Rdtase_N"/>
</dbReference>
<dbReference type="PROSITE" id="PS51085">
    <property type="entry name" value="2FE2S_FER_2"/>
    <property type="match status" value="1"/>
</dbReference>
<sequence length="263" mass="30288">MVKFFLPKESKIQGKKVVNTAAINAKKPKVIEIYRWSPDSKDSPHIYLYNIDMDKCSPMVLDVLDKIKAEIDPTLAFRKSCREGICGSCAVNINGRNRLACITPVSTFKENIKILPLPHLEVIRDLIPDLTHFYAQYAMIKPWIQSETPTERNKEQLQSPEDRKKLDGLYECILCACCSTSCPSYWWKSEKYLGPSALLNAYRWIADSRDENRKERLDSLNDAFRLFRCYGIMNCVEACPKNLHPAKAISNIKKLLLQQHYIP</sequence>
<dbReference type="Proteomes" id="UP001314181">
    <property type="component" value="Unassembled WGS sequence"/>
</dbReference>
<dbReference type="NCBIfam" id="TIGR00384">
    <property type="entry name" value="dhsB"/>
    <property type="match status" value="1"/>
</dbReference>
<evidence type="ECO:0000256" key="7">
    <source>
        <dbReference type="ARBA" id="ARBA00022532"/>
    </source>
</evidence>
<gene>
    <name evidence="17" type="primary">sdhB</name>
    <name evidence="17" type="ORF">CAXC1_80041</name>
</gene>
<evidence type="ECO:0000256" key="11">
    <source>
        <dbReference type="ARBA" id="ARBA00023004"/>
    </source>
</evidence>
<feature type="domain" description="2Fe-2S ferredoxin-type" evidence="15">
    <location>
        <begin position="42"/>
        <end position="120"/>
    </location>
</feature>